<evidence type="ECO:0000313" key="5">
    <source>
        <dbReference type="EMBL" id="OGM54860.1"/>
    </source>
</evidence>
<dbReference type="Pfam" id="PF01934">
    <property type="entry name" value="HepT-like"/>
    <property type="match status" value="1"/>
</dbReference>
<dbReference type="GO" id="GO:0016787">
    <property type="term" value="F:hydrolase activity"/>
    <property type="evidence" value="ECO:0007669"/>
    <property type="project" value="UniProtKB-KW"/>
</dbReference>
<name>A0A1F8ATA7_9BACT</name>
<dbReference type="PANTHER" id="PTHR33397:SF5">
    <property type="entry name" value="RNASE YUTE-RELATED"/>
    <property type="match status" value="1"/>
</dbReference>
<reference evidence="5 6" key="1">
    <citation type="journal article" date="2016" name="Nat. Commun.">
        <title>Thousands of microbial genomes shed light on interconnected biogeochemical processes in an aquifer system.</title>
        <authorList>
            <person name="Anantharaman K."/>
            <person name="Brown C.T."/>
            <person name="Hug L.A."/>
            <person name="Sharon I."/>
            <person name="Castelle C.J."/>
            <person name="Probst A.J."/>
            <person name="Thomas B.C."/>
            <person name="Singh A."/>
            <person name="Wilkins M.J."/>
            <person name="Karaoz U."/>
            <person name="Brodie E.L."/>
            <person name="Williams K.H."/>
            <person name="Hubbard S.S."/>
            <person name="Banfield J.F."/>
        </authorList>
    </citation>
    <scope>NUCLEOTIDE SEQUENCE [LARGE SCALE GENOMIC DNA]</scope>
</reference>
<dbReference type="EMBL" id="MGGW01000009">
    <property type="protein sequence ID" value="OGM54860.1"/>
    <property type="molecule type" value="Genomic_DNA"/>
</dbReference>
<gene>
    <name evidence="5" type="ORF">A3E44_01745</name>
</gene>
<dbReference type="GO" id="GO:0110001">
    <property type="term" value="C:toxin-antitoxin complex"/>
    <property type="evidence" value="ECO:0007669"/>
    <property type="project" value="InterPro"/>
</dbReference>
<dbReference type="AlphaFoldDB" id="A0A1F8ATA7"/>
<comment type="similarity">
    <text evidence="4">Belongs to the HepT RNase toxin family.</text>
</comment>
<dbReference type="Gene3D" id="1.20.120.580">
    <property type="entry name" value="bsu32300-like"/>
    <property type="match status" value="1"/>
</dbReference>
<keyword evidence="2" id="KW-0540">Nuclease</keyword>
<dbReference type="PANTHER" id="PTHR33397">
    <property type="entry name" value="UPF0331 PROTEIN YUTE"/>
    <property type="match status" value="1"/>
</dbReference>
<dbReference type="InterPro" id="IPR052379">
    <property type="entry name" value="Type_VII_TA_RNase"/>
</dbReference>
<proteinExistence type="inferred from homology"/>
<keyword evidence="1" id="KW-1277">Toxin-antitoxin system</keyword>
<dbReference type="GO" id="GO:0004540">
    <property type="term" value="F:RNA nuclease activity"/>
    <property type="evidence" value="ECO:0007669"/>
    <property type="project" value="InterPro"/>
</dbReference>
<accession>A0A1F8ATA7</accession>
<evidence type="ECO:0000256" key="1">
    <source>
        <dbReference type="ARBA" id="ARBA00022649"/>
    </source>
</evidence>
<evidence type="ECO:0000256" key="4">
    <source>
        <dbReference type="ARBA" id="ARBA00024207"/>
    </source>
</evidence>
<comment type="caution">
    <text evidence="5">The sequence shown here is derived from an EMBL/GenBank/DDBJ whole genome shotgun (WGS) entry which is preliminary data.</text>
</comment>
<dbReference type="Proteomes" id="UP000178603">
    <property type="component" value="Unassembled WGS sequence"/>
</dbReference>
<evidence type="ECO:0000313" key="6">
    <source>
        <dbReference type="Proteomes" id="UP000178603"/>
    </source>
</evidence>
<organism evidence="5 6">
    <name type="scientific">Candidatus Woesebacteria bacterium RIFCSPHIGHO2_12_FULL_41_24</name>
    <dbReference type="NCBI Taxonomy" id="1802510"/>
    <lineage>
        <taxon>Bacteria</taxon>
        <taxon>Candidatus Woeseibacteriota</taxon>
    </lineage>
</organism>
<dbReference type="InterPro" id="IPR008201">
    <property type="entry name" value="HepT-like"/>
</dbReference>
<keyword evidence="3" id="KW-0378">Hydrolase</keyword>
<dbReference type="InterPro" id="IPR037038">
    <property type="entry name" value="HepT-like_sf"/>
</dbReference>
<sequence length="130" mass="14879">MDKLKHKLAKLETMEFGLDEIREDEDIQGLVDRRLQVAIESCIDMVTMVIAALSLKRQDEAADVFRELARANIISKKLSEKLVDACGLRNVLVHECVDVDYNVVYKTKNEDLDNLREFAKAVSKLLEKDK</sequence>
<evidence type="ECO:0000256" key="3">
    <source>
        <dbReference type="ARBA" id="ARBA00022801"/>
    </source>
</evidence>
<evidence type="ECO:0000256" key="2">
    <source>
        <dbReference type="ARBA" id="ARBA00022722"/>
    </source>
</evidence>
<dbReference type="NCBIfam" id="NF047751">
    <property type="entry name" value="HepT_toxin"/>
    <property type="match status" value="1"/>
</dbReference>
<protein>
    <recommendedName>
        <fullName evidence="7">DUF86 domain-containing protein</fullName>
    </recommendedName>
</protein>
<evidence type="ECO:0008006" key="7">
    <source>
        <dbReference type="Google" id="ProtNLM"/>
    </source>
</evidence>